<dbReference type="WBParaSite" id="Pan_g11946.t1">
    <property type="protein sequence ID" value="Pan_g11946.t1"/>
    <property type="gene ID" value="Pan_g11946"/>
</dbReference>
<dbReference type="AlphaFoldDB" id="A0A7E4URE8"/>
<accession>A0A7E4URE8</accession>
<reference evidence="2" key="1">
    <citation type="journal article" date="2013" name="Genetics">
        <title>The draft genome and transcriptome of Panagrellus redivivus are shaped by the harsh demands of a free-living lifestyle.</title>
        <authorList>
            <person name="Srinivasan J."/>
            <person name="Dillman A.R."/>
            <person name="Macchietto M.G."/>
            <person name="Heikkinen L."/>
            <person name="Lakso M."/>
            <person name="Fracchia K.M."/>
            <person name="Antoshechkin I."/>
            <person name="Mortazavi A."/>
            <person name="Wong G."/>
            <person name="Sternberg P.W."/>
        </authorList>
    </citation>
    <scope>NUCLEOTIDE SEQUENCE [LARGE SCALE GENOMIC DNA]</scope>
    <source>
        <strain evidence="2">MT8872</strain>
    </source>
</reference>
<reference evidence="3" key="2">
    <citation type="submission" date="2020-10" db="UniProtKB">
        <authorList>
            <consortium name="WormBaseParasite"/>
        </authorList>
    </citation>
    <scope>IDENTIFICATION</scope>
</reference>
<keyword evidence="2" id="KW-1185">Reference proteome</keyword>
<sequence>MHSFLGFGSIARPQLPCLQPSTLSPQLPADRHPQPSARHHLQPDVELVATSTGPHAIESPRRRLDASMNPSTRVFSWPRRSEARRTPLITPAIHRSRRSSPSRHTSRTVSPQP</sequence>
<feature type="region of interest" description="Disordered" evidence="1">
    <location>
        <begin position="1"/>
        <end position="39"/>
    </location>
</feature>
<feature type="compositionally biased region" description="Basic residues" evidence="1">
    <location>
        <begin position="94"/>
        <end position="106"/>
    </location>
</feature>
<proteinExistence type="predicted"/>
<evidence type="ECO:0000313" key="2">
    <source>
        <dbReference type="Proteomes" id="UP000492821"/>
    </source>
</evidence>
<evidence type="ECO:0000256" key="1">
    <source>
        <dbReference type="SAM" id="MobiDB-lite"/>
    </source>
</evidence>
<dbReference type="Proteomes" id="UP000492821">
    <property type="component" value="Unassembled WGS sequence"/>
</dbReference>
<organism evidence="2 3">
    <name type="scientific">Panagrellus redivivus</name>
    <name type="common">Microworm</name>
    <dbReference type="NCBI Taxonomy" id="6233"/>
    <lineage>
        <taxon>Eukaryota</taxon>
        <taxon>Metazoa</taxon>
        <taxon>Ecdysozoa</taxon>
        <taxon>Nematoda</taxon>
        <taxon>Chromadorea</taxon>
        <taxon>Rhabditida</taxon>
        <taxon>Tylenchina</taxon>
        <taxon>Panagrolaimomorpha</taxon>
        <taxon>Panagrolaimoidea</taxon>
        <taxon>Panagrolaimidae</taxon>
        <taxon>Panagrellus</taxon>
    </lineage>
</organism>
<evidence type="ECO:0000313" key="3">
    <source>
        <dbReference type="WBParaSite" id="Pan_g11946.t1"/>
    </source>
</evidence>
<protein>
    <submittedName>
        <fullName evidence="3">Uncharacterized protein</fullName>
    </submittedName>
</protein>
<name>A0A7E4URE8_PANRE</name>
<feature type="region of interest" description="Disordered" evidence="1">
    <location>
        <begin position="75"/>
        <end position="113"/>
    </location>
</feature>